<keyword evidence="3" id="KW-1185">Reference proteome</keyword>
<dbReference type="RefSeq" id="WP_133534103.1">
    <property type="nucleotide sequence ID" value="NZ_SNXR01000019.1"/>
</dbReference>
<evidence type="ECO:0000313" key="2">
    <source>
        <dbReference type="EMBL" id="TDP57406.1"/>
    </source>
</evidence>
<name>A0A4R6Q6J9_9FLAO</name>
<dbReference type="Gene3D" id="3.40.50.150">
    <property type="entry name" value="Vaccinia Virus protein VP39"/>
    <property type="match status" value="1"/>
</dbReference>
<evidence type="ECO:0000259" key="1">
    <source>
        <dbReference type="Pfam" id="PF13847"/>
    </source>
</evidence>
<evidence type="ECO:0000313" key="3">
    <source>
        <dbReference type="Proteomes" id="UP000295260"/>
    </source>
</evidence>
<accession>A0A4R6Q6J9</accession>
<dbReference type="EMBL" id="SNXR01000019">
    <property type="protein sequence ID" value="TDP57406.1"/>
    <property type="molecule type" value="Genomic_DNA"/>
</dbReference>
<dbReference type="PANTHER" id="PTHR43861:SF1">
    <property type="entry name" value="TRANS-ACONITATE 2-METHYLTRANSFERASE"/>
    <property type="match status" value="1"/>
</dbReference>
<reference evidence="2 3" key="1">
    <citation type="submission" date="2019-03" db="EMBL/GenBank/DDBJ databases">
        <title>Genomic Encyclopedia of Archaeal and Bacterial Type Strains, Phase II (KMG-II): from individual species to whole genera.</title>
        <authorList>
            <person name="Goeker M."/>
        </authorList>
    </citation>
    <scope>NUCLEOTIDE SEQUENCE [LARGE SCALE GENOMIC DNA]</scope>
    <source>
        <strain evidence="2 3">DSM 25687</strain>
    </source>
</reference>
<dbReference type="Proteomes" id="UP000295260">
    <property type="component" value="Unassembled WGS sequence"/>
</dbReference>
<dbReference type="CDD" id="cd02440">
    <property type="entry name" value="AdoMet_MTases"/>
    <property type="match status" value="1"/>
</dbReference>
<dbReference type="AlphaFoldDB" id="A0A4R6Q6J9"/>
<keyword evidence="2" id="KW-0808">Transferase</keyword>
<dbReference type="OrthoDB" id="8385759at2"/>
<comment type="caution">
    <text evidence="2">The sequence shown here is derived from an EMBL/GenBank/DDBJ whole genome shotgun (WGS) entry which is preliminary data.</text>
</comment>
<dbReference type="GO" id="GO:0032259">
    <property type="term" value="P:methylation"/>
    <property type="evidence" value="ECO:0007669"/>
    <property type="project" value="UniProtKB-KW"/>
</dbReference>
<organism evidence="2 3">
    <name type="scientific">Flavobacterium dankookense</name>
    <dbReference type="NCBI Taxonomy" id="706186"/>
    <lineage>
        <taxon>Bacteria</taxon>
        <taxon>Pseudomonadati</taxon>
        <taxon>Bacteroidota</taxon>
        <taxon>Flavobacteriia</taxon>
        <taxon>Flavobacteriales</taxon>
        <taxon>Flavobacteriaceae</taxon>
        <taxon>Flavobacterium</taxon>
    </lineage>
</organism>
<dbReference type="InterPro" id="IPR025714">
    <property type="entry name" value="Methyltranfer_dom"/>
</dbReference>
<dbReference type="SUPFAM" id="SSF53335">
    <property type="entry name" value="S-adenosyl-L-methionine-dependent methyltransferases"/>
    <property type="match status" value="1"/>
</dbReference>
<keyword evidence="2" id="KW-0489">Methyltransferase</keyword>
<protein>
    <submittedName>
        <fullName evidence="2">Methyltransferase family protein</fullName>
    </submittedName>
</protein>
<dbReference type="PANTHER" id="PTHR43861">
    <property type="entry name" value="TRANS-ACONITATE 2-METHYLTRANSFERASE-RELATED"/>
    <property type="match status" value="1"/>
</dbReference>
<sequence>MKNTDNYIELNKQTWNNKTDVHITSEFYDNESFLKGKSTLNDIELQLLGDVSGKKILHLQCHFGQDTLSLTRLGATVTGLDLSDKAIEKATEIATKLKLDANFVCCNIYDAMDYINEKFDIVFTSYGTIGWFPDLDKWAKIVSHFLHPKGQFIIADFHPVVWMFDNDFKEVFYNYFNVEPIIEDESGTYADRNSEISSKTVTWNHPTSEILNALIQSGLEINSFNEYDYSPYNCFNETEEFAPSKYRIKHLENKIPMVYSILATKK</sequence>
<feature type="domain" description="Methyltransferase" evidence="1">
    <location>
        <begin position="52"/>
        <end position="158"/>
    </location>
</feature>
<dbReference type="Pfam" id="PF13847">
    <property type="entry name" value="Methyltransf_31"/>
    <property type="match status" value="1"/>
</dbReference>
<dbReference type="InterPro" id="IPR029063">
    <property type="entry name" value="SAM-dependent_MTases_sf"/>
</dbReference>
<proteinExistence type="predicted"/>
<dbReference type="GO" id="GO:0008168">
    <property type="term" value="F:methyltransferase activity"/>
    <property type="evidence" value="ECO:0007669"/>
    <property type="project" value="UniProtKB-KW"/>
</dbReference>
<gene>
    <name evidence="2" type="ORF">BC748_2926</name>
</gene>